<dbReference type="OrthoDB" id="5509373at2"/>
<dbReference type="EMBL" id="CP041186">
    <property type="protein sequence ID" value="QDG52455.1"/>
    <property type="molecule type" value="Genomic_DNA"/>
</dbReference>
<dbReference type="AlphaFoldDB" id="A0A4Y6PXH8"/>
<organism evidence="1 2">
    <name type="scientific">Persicimonas caeni</name>
    <dbReference type="NCBI Taxonomy" id="2292766"/>
    <lineage>
        <taxon>Bacteria</taxon>
        <taxon>Deltaproteobacteria</taxon>
        <taxon>Bradymonadales</taxon>
        <taxon>Bradymonadaceae</taxon>
        <taxon>Persicimonas</taxon>
    </lineage>
</organism>
<evidence type="ECO:0000313" key="2">
    <source>
        <dbReference type="Proteomes" id="UP000315995"/>
    </source>
</evidence>
<accession>A0A5B8Y966</accession>
<evidence type="ECO:0000313" key="1">
    <source>
        <dbReference type="EMBL" id="QDG52455.1"/>
    </source>
</evidence>
<proteinExistence type="predicted"/>
<reference evidence="1 2" key="1">
    <citation type="submission" date="2019-06" db="EMBL/GenBank/DDBJ databases">
        <title>Persicimonas caeni gen. nov., sp. nov., a predatory bacterium isolated from solar saltern.</title>
        <authorList>
            <person name="Wang S."/>
        </authorList>
    </citation>
    <scope>NUCLEOTIDE SEQUENCE [LARGE SCALE GENOMIC DNA]</scope>
    <source>
        <strain evidence="1 2">YN101</strain>
    </source>
</reference>
<protein>
    <submittedName>
        <fullName evidence="1">Uncharacterized protein</fullName>
    </submittedName>
</protein>
<accession>A0A4Y6PXH8</accession>
<dbReference type="RefSeq" id="WP_141198926.1">
    <property type="nucleotide sequence ID" value="NZ_CP041186.1"/>
</dbReference>
<name>A0A4Y6PXH8_PERCE</name>
<keyword evidence="2" id="KW-1185">Reference proteome</keyword>
<dbReference type="Proteomes" id="UP000315995">
    <property type="component" value="Chromosome"/>
</dbReference>
<sequence length="145" mass="16422">MDTLDVLEKAERKGGPERRQAMTDVIMAARDLGCDFNVGGGKAGGFNVRYGSLRYAVMDLNTRGEVFLHIKHHPSKDITDEQRDEANKFVESLEGFTIKNGPINNYGQIEEPIEEVPVDALRKFLERTVEVIREVYYRPHIELAG</sequence>
<gene>
    <name evidence="1" type="ORF">FIV42_17430</name>
</gene>